<keyword evidence="4" id="KW-1185">Reference proteome</keyword>
<protein>
    <submittedName>
        <fullName evidence="3">Uncharacterized protein</fullName>
    </submittedName>
</protein>
<keyword evidence="2" id="KW-0472">Membrane</keyword>
<dbReference type="Proteomes" id="UP001500620">
    <property type="component" value="Unassembled WGS sequence"/>
</dbReference>
<dbReference type="EMBL" id="BAABAT010000046">
    <property type="protein sequence ID" value="GAA4261553.1"/>
    <property type="molecule type" value="Genomic_DNA"/>
</dbReference>
<name>A0ABP8DQ56_9ACTN</name>
<gene>
    <name evidence="3" type="ORF">GCM10022255_094600</name>
</gene>
<proteinExistence type="predicted"/>
<keyword evidence="2" id="KW-1133">Transmembrane helix</keyword>
<feature type="compositionally biased region" description="Polar residues" evidence="1">
    <location>
        <begin position="179"/>
        <end position="190"/>
    </location>
</feature>
<evidence type="ECO:0000313" key="3">
    <source>
        <dbReference type="EMBL" id="GAA4261553.1"/>
    </source>
</evidence>
<evidence type="ECO:0000313" key="4">
    <source>
        <dbReference type="Proteomes" id="UP001500620"/>
    </source>
</evidence>
<organism evidence="3 4">
    <name type="scientific">Dactylosporangium darangshiense</name>
    <dbReference type="NCBI Taxonomy" id="579108"/>
    <lineage>
        <taxon>Bacteria</taxon>
        <taxon>Bacillati</taxon>
        <taxon>Actinomycetota</taxon>
        <taxon>Actinomycetes</taxon>
        <taxon>Micromonosporales</taxon>
        <taxon>Micromonosporaceae</taxon>
        <taxon>Dactylosporangium</taxon>
    </lineage>
</organism>
<evidence type="ECO:0000256" key="1">
    <source>
        <dbReference type="SAM" id="MobiDB-lite"/>
    </source>
</evidence>
<feature type="transmembrane region" description="Helical" evidence="2">
    <location>
        <begin position="71"/>
        <end position="91"/>
    </location>
</feature>
<sequence length="190" mass="20277">MRHIRTLIVAIVVAPLAWVLLAVGLDRSARAFPGAGHSSALHAGDFVTPVLLLAVAGLLLGVLGTLRLSPLGAVVIGVVYTLSYTMLLIAPSQTAKLFAHDFWVADRHVDLAVPLRTGTAMVLGVLLLVGAFSVQRWRRWPRPEAAAAETTTDSDRPLGTDWLGLTPANGDTEPEQTVRYPTSASAPSRW</sequence>
<feature type="region of interest" description="Disordered" evidence="1">
    <location>
        <begin position="144"/>
        <end position="190"/>
    </location>
</feature>
<feature type="transmembrane region" description="Helical" evidence="2">
    <location>
        <begin position="46"/>
        <end position="64"/>
    </location>
</feature>
<accession>A0ABP8DQ56</accession>
<evidence type="ECO:0000256" key="2">
    <source>
        <dbReference type="SAM" id="Phobius"/>
    </source>
</evidence>
<keyword evidence="2" id="KW-0812">Transmembrane</keyword>
<dbReference type="RefSeq" id="WP_345138455.1">
    <property type="nucleotide sequence ID" value="NZ_BAABAT010000046.1"/>
</dbReference>
<feature type="transmembrane region" description="Helical" evidence="2">
    <location>
        <begin position="111"/>
        <end position="134"/>
    </location>
</feature>
<comment type="caution">
    <text evidence="3">The sequence shown here is derived from an EMBL/GenBank/DDBJ whole genome shotgun (WGS) entry which is preliminary data.</text>
</comment>
<reference evidence="4" key="1">
    <citation type="journal article" date="2019" name="Int. J. Syst. Evol. Microbiol.">
        <title>The Global Catalogue of Microorganisms (GCM) 10K type strain sequencing project: providing services to taxonomists for standard genome sequencing and annotation.</title>
        <authorList>
            <consortium name="The Broad Institute Genomics Platform"/>
            <consortium name="The Broad Institute Genome Sequencing Center for Infectious Disease"/>
            <person name="Wu L."/>
            <person name="Ma J."/>
        </authorList>
    </citation>
    <scope>NUCLEOTIDE SEQUENCE [LARGE SCALE GENOMIC DNA]</scope>
    <source>
        <strain evidence="4">JCM 17441</strain>
    </source>
</reference>